<dbReference type="Pfam" id="PF20074">
    <property type="entry name" value="DUF6470"/>
    <property type="match status" value="1"/>
</dbReference>
<dbReference type="RefSeq" id="WP_044898882.1">
    <property type="nucleotide sequence ID" value="NZ_JAPYYP010000006.1"/>
</dbReference>
<dbReference type="EMBL" id="JAPYYP010000006">
    <property type="protein sequence ID" value="MDA5108075.1"/>
    <property type="molecule type" value="Genomic_DNA"/>
</dbReference>
<protein>
    <submittedName>
        <fullName evidence="1">DUF6470 family protein</fullName>
    </submittedName>
</protein>
<gene>
    <name evidence="1" type="ORF">O3V59_06870</name>
</gene>
<evidence type="ECO:0000313" key="2">
    <source>
        <dbReference type="Proteomes" id="UP001151071"/>
    </source>
</evidence>
<sequence length="190" mass="21519">MPIASLRMESTMARIGISVQKPVQEIQQPHADLQLRQRPAILQIRQDPGEITIDSSRARYSLGLRTPMQFSDDNAAFGKQQWLEAIARISQEGDQLRAIEYPQDPIPEQAADKIGITPTPLPAPLYPDEGVDIGFRHGVVEIRIQKQGFENHTQIRPPVLKYTPGKAQVYMQQYNRLQIEVVGLQVDRLM</sequence>
<dbReference type="InterPro" id="IPR045527">
    <property type="entry name" value="DUF6470"/>
</dbReference>
<dbReference type="AlphaFoldDB" id="A0A9X3TPG2"/>
<name>A0A9X3TPG2_9BACL</name>
<dbReference type="Proteomes" id="UP001151071">
    <property type="component" value="Unassembled WGS sequence"/>
</dbReference>
<accession>A0A9X3TPG2</accession>
<proteinExistence type="predicted"/>
<reference evidence="1" key="1">
    <citation type="submission" date="2022-12" db="EMBL/GenBank/DDBJ databases">
        <title>Draft genome sequence of the thermophilic strain Brevibacillus thermoruber HT42, isolated from Los Humeros, Puebla, Mexico, with biotechnological potential.</title>
        <authorList>
            <person name="Lara Sanchez J."/>
            <person name="Solis Palacios R."/>
            <person name="Bustos Baena A.S."/>
            <person name="Ruz Baez A.E."/>
            <person name="Espinosa Luna G."/>
            <person name="Oliart Ros R.M."/>
        </authorList>
    </citation>
    <scope>NUCLEOTIDE SEQUENCE</scope>
    <source>
        <strain evidence="1">HT42</strain>
    </source>
</reference>
<evidence type="ECO:0000313" key="1">
    <source>
        <dbReference type="EMBL" id="MDA5108075.1"/>
    </source>
</evidence>
<organism evidence="1 2">
    <name type="scientific">Brevibacillus thermoruber</name>
    <dbReference type="NCBI Taxonomy" id="33942"/>
    <lineage>
        <taxon>Bacteria</taxon>
        <taxon>Bacillati</taxon>
        <taxon>Bacillota</taxon>
        <taxon>Bacilli</taxon>
        <taxon>Bacillales</taxon>
        <taxon>Paenibacillaceae</taxon>
        <taxon>Brevibacillus</taxon>
    </lineage>
</organism>
<keyword evidence="2" id="KW-1185">Reference proteome</keyword>
<comment type="caution">
    <text evidence="1">The sequence shown here is derived from an EMBL/GenBank/DDBJ whole genome shotgun (WGS) entry which is preliminary data.</text>
</comment>